<keyword evidence="2" id="KW-1185">Reference proteome</keyword>
<comment type="caution">
    <text evidence="1">The sequence shown here is derived from an EMBL/GenBank/DDBJ whole genome shotgun (WGS) entry which is preliminary data.</text>
</comment>
<evidence type="ECO:0000313" key="2">
    <source>
        <dbReference type="Proteomes" id="UP001488838"/>
    </source>
</evidence>
<dbReference type="EMBL" id="JBBHLL010000354">
    <property type="protein sequence ID" value="KAK7805067.1"/>
    <property type="molecule type" value="Genomic_DNA"/>
</dbReference>
<sequence length="90" mass="10658">MDLCAERGKFGDCFHEERLCESVSNIEDLYILMDKNHKGSTMCSSWCLDDPEPLWVRKRGTQFVFDFTKWMRPLQLILEHQRSQFLPLCG</sequence>
<organism evidence="1 2">
    <name type="scientific">Myodes glareolus</name>
    <name type="common">Bank vole</name>
    <name type="synonym">Clethrionomys glareolus</name>
    <dbReference type="NCBI Taxonomy" id="447135"/>
    <lineage>
        <taxon>Eukaryota</taxon>
        <taxon>Metazoa</taxon>
        <taxon>Chordata</taxon>
        <taxon>Craniata</taxon>
        <taxon>Vertebrata</taxon>
        <taxon>Euteleostomi</taxon>
        <taxon>Mammalia</taxon>
        <taxon>Eutheria</taxon>
        <taxon>Euarchontoglires</taxon>
        <taxon>Glires</taxon>
        <taxon>Rodentia</taxon>
        <taxon>Myomorpha</taxon>
        <taxon>Muroidea</taxon>
        <taxon>Cricetidae</taxon>
        <taxon>Arvicolinae</taxon>
        <taxon>Myodes</taxon>
    </lineage>
</organism>
<proteinExistence type="predicted"/>
<gene>
    <name evidence="1" type="ORF">U0070_006473</name>
</gene>
<protein>
    <submittedName>
        <fullName evidence="1">Uncharacterized protein</fullName>
    </submittedName>
</protein>
<name>A0AAW0HSQ5_MYOGA</name>
<reference evidence="1 2" key="1">
    <citation type="journal article" date="2023" name="bioRxiv">
        <title>Conserved and derived expression patterns and positive selection on dental genes reveal complex evolutionary context of ever-growing rodent molars.</title>
        <authorList>
            <person name="Calamari Z.T."/>
            <person name="Song A."/>
            <person name="Cohen E."/>
            <person name="Akter M."/>
            <person name="Roy R.D."/>
            <person name="Hallikas O."/>
            <person name="Christensen M.M."/>
            <person name="Li P."/>
            <person name="Marangoni P."/>
            <person name="Jernvall J."/>
            <person name="Klein O.D."/>
        </authorList>
    </citation>
    <scope>NUCLEOTIDE SEQUENCE [LARGE SCALE GENOMIC DNA]</scope>
    <source>
        <strain evidence="1">V071</strain>
    </source>
</reference>
<accession>A0AAW0HSQ5</accession>
<dbReference type="AlphaFoldDB" id="A0AAW0HSQ5"/>
<evidence type="ECO:0000313" key="1">
    <source>
        <dbReference type="EMBL" id="KAK7805067.1"/>
    </source>
</evidence>
<dbReference type="Proteomes" id="UP001488838">
    <property type="component" value="Unassembled WGS sequence"/>
</dbReference>